<evidence type="ECO:0000313" key="7">
    <source>
        <dbReference type="EMBL" id="KFU78159.1"/>
    </source>
</evidence>
<evidence type="ECO:0000256" key="2">
    <source>
        <dbReference type="ARBA" id="ARBA00022679"/>
    </source>
</evidence>
<reference evidence="7 8" key="1">
    <citation type="journal article" date="2014" name="Genome Announc.">
        <title>Draft Genome Sequence of Amycolatopsis lurida NRRL 2430, Producer of the Glycopeptide Family Antibiotic Ristocetin.</title>
        <authorList>
            <person name="Kwun M.J."/>
            <person name="Hong H.J."/>
        </authorList>
    </citation>
    <scope>NUCLEOTIDE SEQUENCE [LARGE SCALE GENOMIC DNA]</scope>
    <source>
        <strain evidence="7 8">NRRL 2430</strain>
    </source>
</reference>
<dbReference type="AlphaFoldDB" id="A0A2P2FN73"/>
<dbReference type="PANTHER" id="PTHR34383:SF1">
    <property type="entry name" value="ADP-POLYPHOSPHATE PHOSPHOTRANSFERASE"/>
    <property type="match status" value="1"/>
</dbReference>
<evidence type="ECO:0000313" key="8">
    <source>
        <dbReference type="Proteomes" id="UP000256220"/>
    </source>
</evidence>
<comment type="similarity">
    <text evidence="1 4">Belongs to the polyphosphate kinase 2 (PPK2) family. Class I subfamily.</text>
</comment>
<proteinExistence type="inferred from homology"/>
<dbReference type="EC" id="2.7.4.-" evidence="4"/>
<keyword evidence="8" id="KW-1185">Reference proteome</keyword>
<dbReference type="InterPro" id="IPR022488">
    <property type="entry name" value="PPK2-related"/>
</dbReference>
<feature type="compositionally biased region" description="Basic and acidic residues" evidence="5">
    <location>
        <begin position="328"/>
        <end position="337"/>
    </location>
</feature>
<comment type="function">
    <text evidence="4">Uses inorganic polyphosphate (polyP) as a donor to convert GDP to GTP or ADP to ATP.</text>
</comment>
<dbReference type="GO" id="GO:0008976">
    <property type="term" value="F:polyphosphate kinase activity"/>
    <property type="evidence" value="ECO:0007669"/>
    <property type="project" value="UniProtKB-UniRule"/>
</dbReference>
<keyword evidence="3 4" id="KW-0418">Kinase</keyword>
<gene>
    <name evidence="7" type="ORF">BB31_27605</name>
</gene>
<evidence type="ECO:0000256" key="4">
    <source>
        <dbReference type="RuleBase" id="RU369062"/>
    </source>
</evidence>
<evidence type="ECO:0000256" key="5">
    <source>
        <dbReference type="SAM" id="MobiDB-lite"/>
    </source>
</evidence>
<dbReference type="SUPFAM" id="SSF52540">
    <property type="entry name" value="P-loop containing nucleoside triphosphate hydrolases"/>
    <property type="match status" value="1"/>
</dbReference>
<accession>A0A2P2FN73</accession>
<protein>
    <recommendedName>
        <fullName evidence="4">ADP/GDP-polyphosphate phosphotransferase</fullName>
        <ecNumber evidence="4">2.7.4.-</ecNumber>
    </recommendedName>
    <alternativeName>
        <fullName evidence="4">Polyphosphate kinase PPK2</fullName>
    </alternativeName>
</protein>
<dbReference type="GO" id="GO:0006793">
    <property type="term" value="P:phosphorus metabolic process"/>
    <property type="evidence" value="ECO:0007669"/>
    <property type="project" value="InterPro"/>
</dbReference>
<dbReference type="Pfam" id="PF03976">
    <property type="entry name" value="PPK2"/>
    <property type="match status" value="1"/>
</dbReference>
<comment type="caution">
    <text evidence="7">The sequence shown here is derived from an EMBL/GenBank/DDBJ whole genome shotgun (WGS) entry which is preliminary data.</text>
</comment>
<dbReference type="NCBIfam" id="TIGR03707">
    <property type="entry name" value="PPK2_P_aer"/>
    <property type="match status" value="1"/>
</dbReference>
<dbReference type="InterPro" id="IPR022486">
    <property type="entry name" value="PPK2_PA0141"/>
</dbReference>
<dbReference type="PANTHER" id="PTHR34383">
    <property type="entry name" value="POLYPHOSPHATE:AMP PHOSPHOTRANSFERASE-RELATED"/>
    <property type="match status" value="1"/>
</dbReference>
<keyword evidence="2 4" id="KW-0808">Transferase</keyword>
<comment type="subunit">
    <text evidence="4">Homotetramer.</text>
</comment>
<evidence type="ECO:0000256" key="1">
    <source>
        <dbReference type="ARBA" id="ARBA00009924"/>
    </source>
</evidence>
<evidence type="ECO:0000256" key="3">
    <source>
        <dbReference type="ARBA" id="ARBA00022777"/>
    </source>
</evidence>
<dbReference type="Proteomes" id="UP000256220">
    <property type="component" value="Unassembled WGS sequence"/>
</dbReference>
<feature type="domain" description="Polyphosphate kinase-2-related" evidence="6">
    <location>
        <begin position="65"/>
        <end position="290"/>
    </location>
</feature>
<dbReference type="EMBL" id="JFBM01000027">
    <property type="protein sequence ID" value="KFU78159.1"/>
    <property type="molecule type" value="Genomic_DNA"/>
</dbReference>
<dbReference type="InterPro" id="IPR027417">
    <property type="entry name" value="P-loop_NTPase"/>
</dbReference>
<sequence length="337" mass="39031">MVDAPRLRAVRRGYQRRVLDHSYFPELRDQRLVVDYDDADDPVLLRPDGSPIDTWRENYPYTTRMSREEYDVVKRSLQIELLKLQYWIKDTGGRMVILFEGRDAAGKGGTIKRFTEHLNPRGARVVALSKPTEREQGEWYFQRYVNHLPTEGELVLFDRSWYNRAGVERVMGYCTDEQYERFMRQAPTFEEMLVDDGIVLVKLWFSVSRSEQRTRFLIRQVDPVRQWKLSPNDIKSLDRWDAYTEAKVAMFRSTDTEIAPWTVVKSNDKKRARIEAMRSVLARVDYADKDEDAVGDPDLKVVGAAATLLEEGEDEASLSPTPIAPSTDPDHGPGLHP</sequence>
<evidence type="ECO:0000259" key="6">
    <source>
        <dbReference type="Pfam" id="PF03976"/>
    </source>
</evidence>
<feature type="region of interest" description="Disordered" evidence="5">
    <location>
        <begin position="310"/>
        <end position="337"/>
    </location>
</feature>
<organism evidence="7 8">
    <name type="scientific">Amycolatopsis lurida NRRL 2430</name>
    <dbReference type="NCBI Taxonomy" id="1460371"/>
    <lineage>
        <taxon>Bacteria</taxon>
        <taxon>Bacillati</taxon>
        <taxon>Actinomycetota</taxon>
        <taxon>Actinomycetes</taxon>
        <taxon>Pseudonocardiales</taxon>
        <taxon>Pseudonocardiaceae</taxon>
        <taxon>Amycolatopsis</taxon>
    </lineage>
</organism>
<dbReference type="Gene3D" id="3.40.50.300">
    <property type="entry name" value="P-loop containing nucleotide triphosphate hydrolases"/>
    <property type="match status" value="1"/>
</dbReference>
<name>A0A2P2FN73_AMYLU</name>